<gene>
    <name evidence="2" type="ORF">GCM10010831_22050</name>
</gene>
<organism evidence="2 3">
    <name type="scientific">Psychroflexus salis</name>
    <dbReference type="NCBI Taxonomy" id="1526574"/>
    <lineage>
        <taxon>Bacteria</taxon>
        <taxon>Pseudomonadati</taxon>
        <taxon>Bacteroidota</taxon>
        <taxon>Flavobacteriia</taxon>
        <taxon>Flavobacteriales</taxon>
        <taxon>Flavobacteriaceae</taxon>
        <taxon>Psychroflexus</taxon>
    </lineage>
</organism>
<keyword evidence="1" id="KW-0732">Signal</keyword>
<proteinExistence type="predicted"/>
<keyword evidence="3" id="KW-1185">Reference proteome</keyword>
<reference evidence="2 3" key="1">
    <citation type="journal article" date="2014" name="Int. J. Syst. Evol. Microbiol.">
        <title>Complete genome sequence of Corynebacterium casei LMG S-19264T (=DSM 44701T), isolated from a smear-ripened cheese.</title>
        <authorList>
            <consortium name="US DOE Joint Genome Institute (JGI-PGF)"/>
            <person name="Walter F."/>
            <person name="Albersmeier A."/>
            <person name="Kalinowski J."/>
            <person name="Ruckert C."/>
        </authorList>
    </citation>
    <scope>NUCLEOTIDE SEQUENCE [LARGE SCALE GENOMIC DNA]</scope>
    <source>
        <strain evidence="2 3">CGMCC 1.12925</strain>
    </source>
</reference>
<feature type="chain" id="PRO_5037869642" evidence="1">
    <location>
        <begin position="24"/>
        <end position="77"/>
    </location>
</feature>
<comment type="caution">
    <text evidence="2">The sequence shown here is derived from an EMBL/GenBank/DDBJ whole genome shotgun (WGS) entry which is preliminary data.</text>
</comment>
<name>A0A917A129_9FLAO</name>
<feature type="signal peptide" evidence="1">
    <location>
        <begin position="1"/>
        <end position="23"/>
    </location>
</feature>
<sequence>MKSIKFSFLMVLAILFVNCSSDGDTGMSMSDTRMGQSDGENSYTYEDILAVDGYVNVHLSADKLETIVAQGDIGSNF</sequence>
<evidence type="ECO:0000313" key="2">
    <source>
        <dbReference type="EMBL" id="GGE20551.1"/>
    </source>
</evidence>
<dbReference type="EMBL" id="BMGL01000013">
    <property type="protein sequence ID" value="GGE20551.1"/>
    <property type="molecule type" value="Genomic_DNA"/>
</dbReference>
<accession>A0A917A129</accession>
<dbReference type="RefSeq" id="WP_188406975.1">
    <property type="nucleotide sequence ID" value="NZ_BMGL01000013.1"/>
</dbReference>
<protein>
    <submittedName>
        <fullName evidence="2">Uncharacterized protein</fullName>
    </submittedName>
</protein>
<evidence type="ECO:0000313" key="3">
    <source>
        <dbReference type="Proteomes" id="UP000599688"/>
    </source>
</evidence>
<dbReference type="AlphaFoldDB" id="A0A917A129"/>
<evidence type="ECO:0000256" key="1">
    <source>
        <dbReference type="SAM" id="SignalP"/>
    </source>
</evidence>
<dbReference type="Proteomes" id="UP000599688">
    <property type="component" value="Unassembled WGS sequence"/>
</dbReference>